<keyword evidence="10" id="KW-0050">Antiport</keyword>
<feature type="transmembrane region" description="Helical" evidence="10">
    <location>
        <begin position="221"/>
        <end position="247"/>
    </location>
</feature>
<dbReference type="Gene3D" id="6.10.140.1330">
    <property type="match status" value="1"/>
</dbReference>
<dbReference type="InterPro" id="IPR006153">
    <property type="entry name" value="Cation/H_exchanger_TM"/>
</dbReference>
<proteinExistence type="inferred from homology"/>
<dbReference type="RefSeq" id="WP_422862773.1">
    <property type="nucleotide sequence ID" value="NZ_JAMSKV010000001.1"/>
</dbReference>
<keyword evidence="10" id="KW-0997">Cell inner membrane</keyword>
<keyword evidence="2 10" id="KW-0813">Transport</keyword>
<evidence type="ECO:0000256" key="2">
    <source>
        <dbReference type="ARBA" id="ARBA00022448"/>
    </source>
</evidence>
<evidence type="ECO:0000313" key="14">
    <source>
        <dbReference type="EMBL" id="MCQ8277343.1"/>
    </source>
</evidence>
<feature type="transmembrane region" description="Helical" evidence="10">
    <location>
        <begin position="268"/>
        <end position="293"/>
    </location>
</feature>
<name>A0ABT1W3M8_9PROT</name>
<evidence type="ECO:0000259" key="13">
    <source>
        <dbReference type="Pfam" id="PF00999"/>
    </source>
</evidence>
<comment type="caution">
    <text evidence="10">Lacks conserved residue(s) required for the propagation of feature annotation.</text>
</comment>
<keyword evidence="4 10" id="KW-0812">Transmembrane</keyword>
<gene>
    <name evidence="14" type="ORF">NFI95_02615</name>
</gene>
<feature type="domain" description="Cation/H+ exchanger transmembrane" evidence="13">
    <location>
        <begin position="13"/>
        <end position="410"/>
    </location>
</feature>
<evidence type="ECO:0000256" key="9">
    <source>
        <dbReference type="ARBA" id="ARBA00023201"/>
    </source>
</evidence>
<keyword evidence="5 10" id="KW-1133">Transmembrane helix</keyword>
<keyword evidence="3" id="KW-1003">Cell membrane</keyword>
<evidence type="ECO:0000256" key="1">
    <source>
        <dbReference type="ARBA" id="ARBA00004651"/>
    </source>
</evidence>
<feature type="transmembrane region" description="Helical" evidence="10">
    <location>
        <begin position="356"/>
        <end position="375"/>
    </location>
</feature>
<feature type="transmembrane region" description="Helical" evidence="10">
    <location>
        <begin position="180"/>
        <end position="201"/>
    </location>
</feature>
<keyword evidence="9 10" id="KW-0739">Sodium transport</keyword>
<evidence type="ECO:0000256" key="11">
    <source>
        <dbReference type="SAM" id="Coils"/>
    </source>
</evidence>
<feature type="transmembrane region" description="Helical" evidence="10">
    <location>
        <begin position="313"/>
        <end position="335"/>
    </location>
</feature>
<comment type="subcellular location">
    <subcellularLocation>
        <location evidence="10">Cell inner membrane</location>
        <topology evidence="10">Multi-pass membrane protein</topology>
    </subcellularLocation>
    <subcellularLocation>
        <location evidence="1">Cell membrane</location>
        <topology evidence="1">Multi-pass membrane protein</topology>
    </subcellularLocation>
</comment>
<feature type="transmembrane region" description="Helical" evidence="10">
    <location>
        <begin position="80"/>
        <end position="102"/>
    </location>
</feature>
<evidence type="ECO:0000256" key="10">
    <source>
        <dbReference type="RuleBase" id="RU366002"/>
    </source>
</evidence>
<comment type="function">
    <text evidence="10">Na(+)/H(+) antiporter that extrudes sodium in exchange for external protons.</text>
</comment>
<evidence type="ECO:0000313" key="15">
    <source>
        <dbReference type="Proteomes" id="UP001524587"/>
    </source>
</evidence>
<evidence type="ECO:0000256" key="5">
    <source>
        <dbReference type="ARBA" id="ARBA00022989"/>
    </source>
</evidence>
<keyword evidence="7 10" id="KW-0406">Ion transport</keyword>
<dbReference type="EMBL" id="JAMSKV010000001">
    <property type="protein sequence ID" value="MCQ8277343.1"/>
    <property type="molecule type" value="Genomic_DNA"/>
</dbReference>
<evidence type="ECO:0000256" key="4">
    <source>
        <dbReference type="ARBA" id="ARBA00022692"/>
    </source>
</evidence>
<evidence type="ECO:0000256" key="12">
    <source>
        <dbReference type="SAM" id="MobiDB-lite"/>
    </source>
</evidence>
<accession>A0ABT1W3M8</accession>
<comment type="caution">
    <text evidence="14">The sequence shown here is derived from an EMBL/GenBank/DDBJ whole genome shotgun (WGS) entry which is preliminary data.</text>
</comment>
<keyword evidence="8 10" id="KW-0472">Membrane</keyword>
<evidence type="ECO:0000256" key="8">
    <source>
        <dbReference type="ARBA" id="ARBA00023136"/>
    </source>
</evidence>
<dbReference type="NCBIfam" id="TIGR00831">
    <property type="entry name" value="a_cpa1"/>
    <property type="match status" value="1"/>
</dbReference>
<protein>
    <submittedName>
        <fullName evidence="14">Na+/H+ antiporter</fullName>
    </submittedName>
</protein>
<keyword evidence="6 10" id="KW-0915">Sodium</keyword>
<dbReference type="Proteomes" id="UP001524587">
    <property type="component" value="Unassembled WGS sequence"/>
</dbReference>
<dbReference type="InterPro" id="IPR004705">
    <property type="entry name" value="Cation/H_exchanger_CPA1_bac"/>
</dbReference>
<evidence type="ECO:0000256" key="3">
    <source>
        <dbReference type="ARBA" id="ARBA00022475"/>
    </source>
</evidence>
<feature type="transmembrane region" description="Helical" evidence="10">
    <location>
        <begin position="108"/>
        <end position="131"/>
    </location>
</feature>
<dbReference type="PANTHER" id="PTHR10110">
    <property type="entry name" value="SODIUM/HYDROGEN EXCHANGER"/>
    <property type="match status" value="1"/>
</dbReference>
<feature type="compositionally biased region" description="Basic and acidic residues" evidence="12">
    <location>
        <begin position="548"/>
        <end position="558"/>
    </location>
</feature>
<evidence type="ECO:0000256" key="7">
    <source>
        <dbReference type="ARBA" id="ARBA00023065"/>
    </source>
</evidence>
<feature type="region of interest" description="Disordered" evidence="12">
    <location>
        <begin position="544"/>
        <end position="567"/>
    </location>
</feature>
<feature type="transmembrane region" description="Helical" evidence="10">
    <location>
        <begin position="387"/>
        <end position="410"/>
    </location>
</feature>
<reference evidence="14 15" key="1">
    <citation type="submission" date="2022-06" db="EMBL/GenBank/DDBJ databases">
        <title>Endosaccharibacter gen. nov., sp. nov., endophytic bacteria isolated from sugarcane.</title>
        <authorList>
            <person name="Pitiwittayakul N."/>
            <person name="Yukphan P."/>
            <person name="Charoenyingcharoen P."/>
            <person name="Tanasupawat S."/>
        </authorList>
    </citation>
    <scope>NUCLEOTIDE SEQUENCE [LARGE SCALE GENOMIC DNA]</scope>
    <source>
        <strain evidence="14 15">KSS8</strain>
    </source>
</reference>
<comment type="similarity">
    <text evidence="10">Belongs to the monovalent cation:proton antiporter 1 (CPA1) transporter (TC 2.A.36) family.</text>
</comment>
<organism evidence="14 15">
    <name type="scientific">Endosaccharibacter trunci</name>
    <dbReference type="NCBI Taxonomy" id="2812733"/>
    <lineage>
        <taxon>Bacteria</taxon>
        <taxon>Pseudomonadati</taxon>
        <taxon>Pseudomonadota</taxon>
        <taxon>Alphaproteobacteria</taxon>
        <taxon>Acetobacterales</taxon>
        <taxon>Acetobacteraceae</taxon>
        <taxon>Endosaccharibacter</taxon>
    </lineage>
</organism>
<dbReference type="Pfam" id="PF00999">
    <property type="entry name" value="Na_H_Exchanger"/>
    <property type="match status" value="1"/>
</dbReference>
<dbReference type="InterPro" id="IPR018422">
    <property type="entry name" value="Cation/H_exchanger_CPA1"/>
</dbReference>
<sequence length="567" mass="61199">MLAASHILLLLFVTTLCGPLARLVRLPMPLLQIAMGAAACLLGMRTRIEPDVFMLLFIPPLLFSDAFLMPMRELRQMRGLILGLAVGLVLFATICGGLFIHLLIPPLNLAACFALAAVLSPTDAVAVSGMLEGRAVPRRLMHVLAGEALLNDASGLVCFRFAAAAAVSGSFSLLNATGTFLLVSLGGLAVGIAGAVILALVQRALMRGGFDHAPTFFGATALLPFTVYLAAEHLGGSGILAAVAAGLTLRRSGTFKMMGTQTRLGSSAIWTTLVFLLNGMVFVVLGLQLPGILDDGLAMMRRVQVPLWRLPAAVLEITVALIVLRLVWLAGTVLVRSVRLRLVPEPGEERRVTPRLLLATAFAGVRGAITLAAVLSLDDDFPARNLLVTLATGVILCSLLLAAIALPLLLAGVATDAIDPHEQEIDHARLALADKAVAMLEEEIEDADEERHDVLRTILDEARAKRERLKLAAEDAPEEERDHQLATFRRQRQETAIRLRLLRAERQSLSELNHRGEIDDDTERALMHELDHQEEVVLATARSLPRALPRDHEDHPEYEAFGNAGRS</sequence>
<keyword evidence="11" id="KW-0175">Coiled coil</keyword>
<keyword evidence="15" id="KW-1185">Reference proteome</keyword>
<dbReference type="PANTHER" id="PTHR10110:SF86">
    <property type="entry name" value="SODIUM_HYDROGEN EXCHANGER 7"/>
    <property type="match status" value="1"/>
</dbReference>
<feature type="coiled-coil region" evidence="11">
    <location>
        <begin position="430"/>
        <end position="479"/>
    </location>
</feature>
<evidence type="ECO:0000256" key="6">
    <source>
        <dbReference type="ARBA" id="ARBA00023053"/>
    </source>
</evidence>
<feature type="transmembrane region" description="Helical" evidence="10">
    <location>
        <begin position="52"/>
        <end position="68"/>
    </location>
</feature>